<dbReference type="Proteomes" id="UP001202328">
    <property type="component" value="Unassembled WGS sequence"/>
</dbReference>
<accession>A0AAD4X9L7</accession>
<proteinExistence type="predicted"/>
<reference evidence="2" key="1">
    <citation type="submission" date="2022-04" db="EMBL/GenBank/DDBJ databases">
        <title>A functionally conserved STORR gene fusion in Papaver species that diverged 16.8 million years ago.</title>
        <authorList>
            <person name="Catania T."/>
        </authorList>
    </citation>
    <scope>NUCLEOTIDE SEQUENCE</scope>
    <source>
        <strain evidence="2">S-188037</strain>
    </source>
</reference>
<evidence type="ECO:0000256" key="1">
    <source>
        <dbReference type="SAM" id="SignalP"/>
    </source>
</evidence>
<feature type="signal peptide" evidence="1">
    <location>
        <begin position="1"/>
        <end position="30"/>
    </location>
</feature>
<keyword evidence="1" id="KW-0732">Signal</keyword>
<evidence type="ECO:0000313" key="3">
    <source>
        <dbReference type="Proteomes" id="UP001202328"/>
    </source>
</evidence>
<dbReference type="AlphaFoldDB" id="A0AAD4X9L7"/>
<organism evidence="2 3">
    <name type="scientific">Papaver atlanticum</name>
    <dbReference type="NCBI Taxonomy" id="357466"/>
    <lineage>
        <taxon>Eukaryota</taxon>
        <taxon>Viridiplantae</taxon>
        <taxon>Streptophyta</taxon>
        <taxon>Embryophyta</taxon>
        <taxon>Tracheophyta</taxon>
        <taxon>Spermatophyta</taxon>
        <taxon>Magnoliopsida</taxon>
        <taxon>Ranunculales</taxon>
        <taxon>Papaveraceae</taxon>
        <taxon>Papaveroideae</taxon>
        <taxon>Papaver</taxon>
    </lineage>
</organism>
<protein>
    <submittedName>
        <fullName evidence="2">Uncharacterized protein</fullName>
    </submittedName>
</protein>
<gene>
    <name evidence="2" type="ORF">MKW98_008044</name>
</gene>
<name>A0AAD4X9L7_9MAGN</name>
<sequence length="104" mass="11214">MSRSTTLLVIALSLLCFIFLGFSYSAEAAARPITNDAGDAANHLQCYHIGLSCIADAECLFECQKFGYLGGVCVGRAASSYREEKIDVNRFKVISLAGCCCFVL</sequence>
<evidence type="ECO:0000313" key="2">
    <source>
        <dbReference type="EMBL" id="KAI3873392.1"/>
    </source>
</evidence>
<dbReference type="EMBL" id="JAJJMB010012776">
    <property type="protein sequence ID" value="KAI3873392.1"/>
    <property type="molecule type" value="Genomic_DNA"/>
</dbReference>
<comment type="caution">
    <text evidence="2">The sequence shown here is derived from an EMBL/GenBank/DDBJ whole genome shotgun (WGS) entry which is preliminary data.</text>
</comment>
<keyword evidence="3" id="KW-1185">Reference proteome</keyword>
<feature type="chain" id="PRO_5041957998" evidence="1">
    <location>
        <begin position="31"/>
        <end position="104"/>
    </location>
</feature>